<proteinExistence type="predicted"/>
<dbReference type="InterPro" id="IPR050109">
    <property type="entry name" value="HTH-type_TetR-like_transc_reg"/>
</dbReference>
<dbReference type="InterPro" id="IPR001647">
    <property type="entry name" value="HTH_TetR"/>
</dbReference>
<feature type="DNA-binding region" description="H-T-H motif" evidence="2">
    <location>
        <begin position="39"/>
        <end position="58"/>
    </location>
</feature>
<gene>
    <name evidence="4" type="ORF">M8542_19640</name>
</gene>
<sequence>MAPSQSAPLPVQKRAWDTRERILAAAVACLAEDGYAATTTSRIQERAGVSRGSLLHQFPSRDDLLIAAVQHLARQRVDQIDVPRAAGTLDDAVEQIWLTFHGPLFKAALQLWAAAQHNPQLAAALRPREHELGGHIRGLITRLFGPEHVAHPAFADLVPLLVASMRGVALTYTFEPRDHLTDPNLATWKRLAHRILDA</sequence>
<dbReference type="PANTHER" id="PTHR30055:SF226">
    <property type="entry name" value="HTH-TYPE TRANSCRIPTIONAL REGULATOR PKSA"/>
    <property type="match status" value="1"/>
</dbReference>
<dbReference type="Proteomes" id="UP001144096">
    <property type="component" value="Unassembled WGS sequence"/>
</dbReference>
<name>A0A9X2NE59_9PSEU</name>
<dbReference type="GO" id="GO:0000976">
    <property type="term" value="F:transcription cis-regulatory region binding"/>
    <property type="evidence" value="ECO:0007669"/>
    <property type="project" value="TreeGrafter"/>
</dbReference>
<keyword evidence="5" id="KW-1185">Reference proteome</keyword>
<evidence type="ECO:0000256" key="2">
    <source>
        <dbReference type="PROSITE-ProRule" id="PRU00335"/>
    </source>
</evidence>
<dbReference type="Pfam" id="PF00440">
    <property type="entry name" value="TetR_N"/>
    <property type="match status" value="1"/>
</dbReference>
<evidence type="ECO:0000259" key="3">
    <source>
        <dbReference type="PROSITE" id="PS50977"/>
    </source>
</evidence>
<dbReference type="PROSITE" id="PS50977">
    <property type="entry name" value="HTH_TETR_2"/>
    <property type="match status" value="1"/>
</dbReference>
<keyword evidence="1 2" id="KW-0238">DNA-binding</keyword>
<dbReference type="GO" id="GO:0003700">
    <property type="term" value="F:DNA-binding transcription factor activity"/>
    <property type="evidence" value="ECO:0007669"/>
    <property type="project" value="TreeGrafter"/>
</dbReference>
<protein>
    <submittedName>
        <fullName evidence="4">TetR/AcrR family transcriptional regulator</fullName>
    </submittedName>
</protein>
<dbReference type="PANTHER" id="PTHR30055">
    <property type="entry name" value="HTH-TYPE TRANSCRIPTIONAL REGULATOR RUTR"/>
    <property type="match status" value="1"/>
</dbReference>
<dbReference type="PRINTS" id="PR00455">
    <property type="entry name" value="HTHTETR"/>
</dbReference>
<evidence type="ECO:0000256" key="1">
    <source>
        <dbReference type="ARBA" id="ARBA00023125"/>
    </source>
</evidence>
<dbReference type="AlphaFoldDB" id="A0A9X2NE59"/>
<evidence type="ECO:0000313" key="4">
    <source>
        <dbReference type="EMBL" id="MCR6485044.1"/>
    </source>
</evidence>
<comment type="caution">
    <text evidence="4">The sequence shown here is derived from an EMBL/GenBank/DDBJ whole genome shotgun (WGS) entry which is preliminary data.</text>
</comment>
<accession>A0A9X2NE59</accession>
<dbReference type="InterPro" id="IPR009057">
    <property type="entry name" value="Homeodomain-like_sf"/>
</dbReference>
<evidence type="ECO:0000313" key="5">
    <source>
        <dbReference type="Proteomes" id="UP001144096"/>
    </source>
</evidence>
<dbReference type="RefSeq" id="WP_257921659.1">
    <property type="nucleotide sequence ID" value="NZ_JAMXQV010000009.1"/>
</dbReference>
<dbReference type="Gene3D" id="1.10.357.10">
    <property type="entry name" value="Tetracycline Repressor, domain 2"/>
    <property type="match status" value="1"/>
</dbReference>
<feature type="domain" description="HTH tetR-type" evidence="3">
    <location>
        <begin position="16"/>
        <end position="76"/>
    </location>
</feature>
<dbReference type="SUPFAM" id="SSF46689">
    <property type="entry name" value="Homeodomain-like"/>
    <property type="match status" value="1"/>
</dbReference>
<reference evidence="4" key="1">
    <citation type="submission" date="2022-06" db="EMBL/GenBank/DDBJ databases">
        <title>Amycolatopsis iheyaensis sp. nov., a new species of the genus Amycolatopsis isolated from soil in Iheya island, Japan.</title>
        <authorList>
            <person name="Ngamcharungchit C."/>
            <person name="Kanto H."/>
            <person name="Take A."/>
            <person name="Intra B."/>
            <person name="Matsumoto A."/>
            <person name="Panbangred W."/>
            <person name="Inahashi Y."/>
        </authorList>
    </citation>
    <scope>NUCLEOTIDE SEQUENCE</scope>
    <source>
        <strain evidence="4">OK19-0408</strain>
    </source>
</reference>
<organism evidence="4 5">
    <name type="scientific">Amycolatopsis iheyensis</name>
    <dbReference type="NCBI Taxonomy" id="2945988"/>
    <lineage>
        <taxon>Bacteria</taxon>
        <taxon>Bacillati</taxon>
        <taxon>Actinomycetota</taxon>
        <taxon>Actinomycetes</taxon>
        <taxon>Pseudonocardiales</taxon>
        <taxon>Pseudonocardiaceae</taxon>
        <taxon>Amycolatopsis</taxon>
    </lineage>
</organism>
<dbReference type="EMBL" id="JAMXQV010000009">
    <property type="protein sequence ID" value="MCR6485044.1"/>
    <property type="molecule type" value="Genomic_DNA"/>
</dbReference>